<dbReference type="InterPro" id="IPR013974">
    <property type="entry name" value="SAF"/>
</dbReference>
<sequence length="253" mass="25042">MDRIGSLRDRLGGAGMRAGGAGHGVAAWPRRHVPRLGRRARTMLIALCAAIAVFAAMTVVTDAIGDATATVPVVVTTRPVSRGESVVPQALTIADVPSHAALDDAVGSLEDAVGSVARIDLPSGGIVTAAMLADSPAVPDGYAEVAVTLASSTASLDVGGTVAVSGFCSAIAALRSSAADSSDSDGTGVCTIAADAVVIALGDMTGEDESSGTIRLAMPPSDALAVLAAADATPLVAIVPSEQETEQDGTMEP</sequence>
<keyword evidence="1" id="KW-0472">Membrane</keyword>
<evidence type="ECO:0000313" key="4">
    <source>
        <dbReference type="Proteomes" id="UP000469292"/>
    </source>
</evidence>
<feature type="domain" description="SAF" evidence="2">
    <location>
        <begin position="71"/>
        <end position="133"/>
    </location>
</feature>
<accession>A0A6I5N221</accession>
<evidence type="ECO:0000313" key="3">
    <source>
        <dbReference type="EMBL" id="NEG69679.1"/>
    </source>
</evidence>
<dbReference type="SMART" id="SM00858">
    <property type="entry name" value="SAF"/>
    <property type="match status" value="1"/>
</dbReference>
<evidence type="ECO:0000259" key="2">
    <source>
        <dbReference type="SMART" id="SM00858"/>
    </source>
</evidence>
<proteinExistence type="predicted"/>
<protein>
    <recommendedName>
        <fullName evidence="2">SAF domain-containing protein</fullName>
    </recommendedName>
</protein>
<evidence type="ECO:0000256" key="1">
    <source>
        <dbReference type="SAM" id="Phobius"/>
    </source>
</evidence>
<keyword evidence="4" id="KW-1185">Reference proteome</keyword>
<dbReference type="Proteomes" id="UP000469292">
    <property type="component" value="Unassembled WGS sequence"/>
</dbReference>
<feature type="transmembrane region" description="Helical" evidence="1">
    <location>
        <begin position="40"/>
        <end position="60"/>
    </location>
</feature>
<organism evidence="3 4">
    <name type="scientific">Bifidobacterium choloepi</name>
    <dbReference type="NCBI Taxonomy" id="2614131"/>
    <lineage>
        <taxon>Bacteria</taxon>
        <taxon>Bacillati</taxon>
        <taxon>Actinomycetota</taxon>
        <taxon>Actinomycetes</taxon>
        <taxon>Bifidobacteriales</taxon>
        <taxon>Bifidobacteriaceae</taxon>
        <taxon>Bifidobacterium</taxon>
    </lineage>
</organism>
<reference evidence="3 4" key="1">
    <citation type="submission" date="2019-09" db="EMBL/GenBank/DDBJ databases">
        <title>Phylogenetic characterization of a novel taxon of the genus Bifidobacterium: Bifidobacterium choloepi sp. nov.</title>
        <authorList>
            <person name="Modesto M."/>
            <person name="Satti M."/>
        </authorList>
    </citation>
    <scope>NUCLEOTIDE SEQUENCE [LARGE SCALE GENOMIC DNA]</scope>
    <source>
        <strain evidence="3 4">BRDM6</strain>
    </source>
</reference>
<dbReference type="CDD" id="cd11614">
    <property type="entry name" value="SAF_CpaB_FlgA_like"/>
    <property type="match status" value="1"/>
</dbReference>
<name>A0A6I5N221_9BIFI</name>
<dbReference type="Gene3D" id="3.90.1210.10">
    <property type="entry name" value="Antifreeze-like/N-acetylneuraminic acid synthase C-terminal domain"/>
    <property type="match status" value="1"/>
</dbReference>
<dbReference type="Pfam" id="PF08666">
    <property type="entry name" value="SAF"/>
    <property type="match status" value="1"/>
</dbReference>
<dbReference type="RefSeq" id="WP_163227220.1">
    <property type="nucleotide sequence ID" value="NZ_VYSG01000001.1"/>
</dbReference>
<gene>
    <name evidence="3" type="ORF">F6S87_03425</name>
</gene>
<keyword evidence="1" id="KW-1133">Transmembrane helix</keyword>
<dbReference type="AlphaFoldDB" id="A0A6I5N221"/>
<comment type="caution">
    <text evidence="3">The sequence shown here is derived from an EMBL/GenBank/DDBJ whole genome shotgun (WGS) entry which is preliminary data.</text>
</comment>
<keyword evidence="1" id="KW-0812">Transmembrane</keyword>
<dbReference type="EMBL" id="VYSG01000001">
    <property type="protein sequence ID" value="NEG69679.1"/>
    <property type="molecule type" value="Genomic_DNA"/>
</dbReference>